<dbReference type="InterPro" id="IPR000196">
    <property type="entry name" value="Ribosomal_eL19_dom"/>
</dbReference>
<feature type="region of interest" description="Disordered" evidence="5">
    <location>
        <begin position="64"/>
        <end position="86"/>
    </location>
</feature>
<dbReference type="FunFam" id="1.10.1650.10:FF:000001">
    <property type="entry name" value="Ribosomal protein L19"/>
    <property type="match status" value="1"/>
</dbReference>
<gene>
    <name evidence="7" type="ORF">ENL31_01645</name>
</gene>
<name>A0A7J3T9C1_9ARCH</name>
<dbReference type="PANTHER" id="PTHR10722">
    <property type="entry name" value="60S RIBOSOMAL PROTEIN L19"/>
    <property type="match status" value="1"/>
</dbReference>
<comment type="caution">
    <text evidence="7">The sequence shown here is derived from an EMBL/GenBank/DDBJ whole genome shotgun (WGS) entry which is preliminary data.</text>
</comment>
<comment type="subunit">
    <text evidence="2">Part of the 50S ribosomal subunit.</text>
</comment>
<dbReference type="InterPro" id="IPR035970">
    <property type="entry name" value="60S_ribosomal_eL19_sf"/>
</dbReference>
<evidence type="ECO:0000256" key="2">
    <source>
        <dbReference type="ARBA" id="ARBA00011838"/>
    </source>
</evidence>
<dbReference type="Gene3D" id="1.10.1200.240">
    <property type="match status" value="1"/>
</dbReference>
<feature type="domain" description="Large ribosomal subunit protein eL19" evidence="6">
    <location>
        <begin position="2"/>
        <end position="103"/>
    </location>
</feature>
<organism evidence="7">
    <name type="scientific">Candidatus Aciduliprofundum boonei</name>
    <dbReference type="NCBI Taxonomy" id="379547"/>
    <lineage>
        <taxon>Archaea</taxon>
        <taxon>Methanobacteriati</taxon>
        <taxon>Thermoplasmatota</taxon>
        <taxon>DHVE2 group</taxon>
        <taxon>Candidatus Aciduliprofundum</taxon>
    </lineage>
</organism>
<dbReference type="InterPro" id="IPR057260">
    <property type="entry name" value="Ribosomal_L19e_C"/>
</dbReference>
<dbReference type="InterPro" id="IPR057259">
    <property type="entry name" value="Ribosomal_L19e"/>
</dbReference>
<sequence>MDVKFQRRLAAEILKCGEDRVWMDPNALEEIKEAVTREDVRFLIKRGLIKKIPKKGTSRARANYIKMQKEKGRRSGPGSRKGKKYARYPRKLRWMKNIRAIRR</sequence>
<feature type="non-terminal residue" evidence="7">
    <location>
        <position position="103"/>
    </location>
</feature>
<dbReference type="GO" id="GO:0003723">
    <property type="term" value="F:RNA binding"/>
    <property type="evidence" value="ECO:0007669"/>
    <property type="project" value="InterPro"/>
</dbReference>
<dbReference type="GO" id="GO:0003735">
    <property type="term" value="F:structural constituent of ribosome"/>
    <property type="evidence" value="ECO:0007669"/>
    <property type="project" value="InterPro"/>
</dbReference>
<dbReference type="AlphaFoldDB" id="A0A7J3T9C1"/>
<dbReference type="SMART" id="SM01416">
    <property type="entry name" value="Ribosomal_L19e"/>
    <property type="match status" value="1"/>
</dbReference>
<dbReference type="Pfam" id="PF01280">
    <property type="entry name" value="Ribosomal_L19e"/>
    <property type="match status" value="1"/>
</dbReference>
<evidence type="ECO:0000256" key="4">
    <source>
        <dbReference type="ARBA" id="ARBA00023274"/>
    </source>
</evidence>
<dbReference type="GO" id="GO:0006412">
    <property type="term" value="P:translation"/>
    <property type="evidence" value="ECO:0007669"/>
    <property type="project" value="InterPro"/>
</dbReference>
<dbReference type="InterPro" id="IPR039547">
    <property type="entry name" value="Ribosomal_eL19"/>
</dbReference>
<dbReference type="InterPro" id="IPR015972">
    <property type="entry name" value="Ribosomal_eL19_dom1"/>
</dbReference>
<keyword evidence="4" id="KW-0687">Ribonucleoprotein</keyword>
<proteinExistence type="inferred from homology"/>
<reference evidence="7" key="1">
    <citation type="journal article" date="2020" name="mSystems">
        <title>Genome- and Community-Level Interaction Insights into Carbon Utilization and Element Cycling Functions of Hydrothermarchaeota in Hydrothermal Sediment.</title>
        <authorList>
            <person name="Zhou Z."/>
            <person name="Liu Y."/>
            <person name="Xu W."/>
            <person name="Pan J."/>
            <person name="Luo Z.H."/>
            <person name="Li M."/>
        </authorList>
    </citation>
    <scope>NUCLEOTIDE SEQUENCE [LARGE SCALE GENOMIC DNA]</scope>
    <source>
        <strain evidence="7">HyVt-85</strain>
    </source>
</reference>
<dbReference type="Pfam" id="PF25476">
    <property type="entry name" value="Ribosomal_L19e_C"/>
    <property type="match status" value="1"/>
</dbReference>
<evidence type="ECO:0000256" key="5">
    <source>
        <dbReference type="SAM" id="MobiDB-lite"/>
    </source>
</evidence>
<protein>
    <submittedName>
        <fullName evidence="7">50S ribosomal protein L19e</fullName>
    </submittedName>
</protein>
<dbReference type="GO" id="GO:0022625">
    <property type="term" value="C:cytosolic large ribosomal subunit"/>
    <property type="evidence" value="ECO:0007669"/>
    <property type="project" value="InterPro"/>
</dbReference>
<evidence type="ECO:0000256" key="3">
    <source>
        <dbReference type="ARBA" id="ARBA00022980"/>
    </source>
</evidence>
<dbReference type="NCBIfam" id="NF006343">
    <property type="entry name" value="PRK08570.1"/>
    <property type="match status" value="1"/>
</dbReference>
<dbReference type="Gene3D" id="1.10.1650.10">
    <property type="match status" value="1"/>
</dbReference>
<dbReference type="SUPFAM" id="SSF48140">
    <property type="entry name" value="Ribosomal protein L19 (L19e)"/>
    <property type="match status" value="1"/>
</dbReference>
<evidence type="ECO:0000313" key="7">
    <source>
        <dbReference type="EMBL" id="HHE75816.1"/>
    </source>
</evidence>
<evidence type="ECO:0000259" key="6">
    <source>
        <dbReference type="SMART" id="SM01416"/>
    </source>
</evidence>
<comment type="similarity">
    <text evidence="1">Belongs to the eukaryotic ribosomal protein eL19 family.</text>
</comment>
<dbReference type="Proteomes" id="UP000886130">
    <property type="component" value="Unassembled WGS sequence"/>
</dbReference>
<accession>A0A7J3T9C1</accession>
<evidence type="ECO:0000256" key="1">
    <source>
        <dbReference type="ARBA" id="ARBA00011082"/>
    </source>
</evidence>
<dbReference type="EMBL" id="DRTM01000119">
    <property type="protein sequence ID" value="HHE75816.1"/>
    <property type="molecule type" value="Genomic_DNA"/>
</dbReference>
<keyword evidence="3 7" id="KW-0689">Ribosomal protein</keyword>